<dbReference type="InterPro" id="IPR018488">
    <property type="entry name" value="cNMP-bd_CS"/>
</dbReference>
<proteinExistence type="predicted"/>
<dbReference type="SMART" id="SM00100">
    <property type="entry name" value="cNMP"/>
    <property type="match status" value="1"/>
</dbReference>
<dbReference type="InterPro" id="IPR014710">
    <property type="entry name" value="RmlC-like_jellyroll"/>
</dbReference>
<reference evidence="2 3" key="1">
    <citation type="submission" date="2022-03" db="EMBL/GenBank/DDBJ databases">
        <authorList>
            <person name="Koch H."/>
        </authorList>
    </citation>
    <scope>NUCLEOTIDE SEQUENCE [LARGE SCALE GENOMIC DNA]</scope>
    <source>
        <strain evidence="2 3">G1</strain>
    </source>
</reference>
<protein>
    <submittedName>
        <fullName evidence="2">Cyclic nucleotide-binding domain-containing protein</fullName>
    </submittedName>
</protein>
<evidence type="ECO:0000259" key="1">
    <source>
        <dbReference type="PROSITE" id="PS50042"/>
    </source>
</evidence>
<keyword evidence="3" id="KW-1185">Reference proteome</keyword>
<evidence type="ECO:0000313" key="2">
    <source>
        <dbReference type="EMBL" id="CAH2032024.1"/>
    </source>
</evidence>
<sequence length="170" mass="19008">MESLDERLRVAGMERQNLSLQERVALLERSRLGAGMGTKELQTLASYCKPWLAGVDTVLFRQGEYSDFLCLVCRGRVAVIREDRLQAGKEIATVGPGQTVGEMALIDREARSASVVVRSPVQVLVLDEESFDRMAEEVPRLWGKVLKNLACVLSRRLRQTSGILAEYLEL</sequence>
<dbReference type="EMBL" id="OW150024">
    <property type="protein sequence ID" value="CAH2032024.1"/>
    <property type="molecule type" value="Genomic_DNA"/>
</dbReference>
<dbReference type="PROSITE" id="PS50042">
    <property type="entry name" value="CNMP_BINDING_3"/>
    <property type="match status" value="1"/>
</dbReference>
<organism evidence="2 3">
    <name type="scientific">Trichlorobacter ammonificans</name>
    <dbReference type="NCBI Taxonomy" id="2916410"/>
    <lineage>
        <taxon>Bacteria</taxon>
        <taxon>Pseudomonadati</taxon>
        <taxon>Thermodesulfobacteriota</taxon>
        <taxon>Desulfuromonadia</taxon>
        <taxon>Geobacterales</taxon>
        <taxon>Geobacteraceae</taxon>
        <taxon>Trichlorobacter</taxon>
    </lineage>
</organism>
<feature type="domain" description="Cyclic nucleotide-binding" evidence="1">
    <location>
        <begin position="59"/>
        <end position="134"/>
    </location>
</feature>
<dbReference type="CDD" id="cd00038">
    <property type="entry name" value="CAP_ED"/>
    <property type="match status" value="1"/>
</dbReference>
<dbReference type="InterPro" id="IPR000595">
    <property type="entry name" value="cNMP-bd_dom"/>
</dbReference>
<dbReference type="SUPFAM" id="SSF51206">
    <property type="entry name" value="cAMP-binding domain-like"/>
    <property type="match status" value="1"/>
</dbReference>
<dbReference type="PANTHER" id="PTHR24567">
    <property type="entry name" value="CRP FAMILY TRANSCRIPTIONAL REGULATORY PROTEIN"/>
    <property type="match status" value="1"/>
</dbReference>
<dbReference type="Proteomes" id="UP001295463">
    <property type="component" value="Chromosome"/>
</dbReference>
<dbReference type="RefSeq" id="WP_305732805.1">
    <property type="nucleotide sequence ID" value="NZ_OW150024.1"/>
</dbReference>
<gene>
    <name evidence="2" type="ORF">GEAMG1_2188</name>
</gene>
<dbReference type="Pfam" id="PF00027">
    <property type="entry name" value="cNMP_binding"/>
    <property type="match status" value="1"/>
</dbReference>
<dbReference type="Gene3D" id="2.60.120.10">
    <property type="entry name" value="Jelly Rolls"/>
    <property type="match status" value="1"/>
</dbReference>
<dbReference type="InterPro" id="IPR018490">
    <property type="entry name" value="cNMP-bd_dom_sf"/>
</dbReference>
<dbReference type="PROSITE" id="PS00889">
    <property type="entry name" value="CNMP_BINDING_2"/>
    <property type="match status" value="1"/>
</dbReference>
<name>A0ABM9D9X5_9BACT</name>
<evidence type="ECO:0000313" key="3">
    <source>
        <dbReference type="Proteomes" id="UP001295463"/>
    </source>
</evidence>
<dbReference type="PANTHER" id="PTHR24567:SF74">
    <property type="entry name" value="HTH-TYPE TRANSCRIPTIONAL REGULATOR ARCR"/>
    <property type="match status" value="1"/>
</dbReference>
<accession>A0ABM9D9X5</accession>
<dbReference type="InterPro" id="IPR050397">
    <property type="entry name" value="Env_Response_Regulators"/>
</dbReference>